<keyword evidence="10" id="KW-0472">Membrane</keyword>
<dbReference type="InterPro" id="IPR017853">
    <property type="entry name" value="GH"/>
</dbReference>
<dbReference type="EC" id="3.2.1.39" evidence="4"/>
<evidence type="ECO:0000256" key="12">
    <source>
        <dbReference type="ARBA" id="ARBA00023180"/>
    </source>
</evidence>
<dbReference type="Pfam" id="PF00332">
    <property type="entry name" value="Glyco_hydro_17"/>
    <property type="match status" value="1"/>
</dbReference>
<dbReference type="GO" id="GO:0005886">
    <property type="term" value="C:plasma membrane"/>
    <property type="evidence" value="ECO:0007669"/>
    <property type="project" value="UniProtKB-SubCell"/>
</dbReference>
<evidence type="ECO:0000256" key="6">
    <source>
        <dbReference type="ARBA" id="ARBA00022622"/>
    </source>
</evidence>
<evidence type="ECO:0000256" key="10">
    <source>
        <dbReference type="ARBA" id="ARBA00023136"/>
    </source>
</evidence>
<evidence type="ECO:0000256" key="1">
    <source>
        <dbReference type="ARBA" id="ARBA00000382"/>
    </source>
</evidence>
<reference evidence="18 19" key="1">
    <citation type="submission" date="2024-11" db="EMBL/GenBank/DDBJ databases">
        <title>Chromosome-level genome assembly of Eucalyptus globulus Labill. provides insights into its genome evolution.</title>
        <authorList>
            <person name="Li X."/>
        </authorList>
    </citation>
    <scope>NUCLEOTIDE SEQUENCE [LARGE SCALE GENOMIC DNA]</scope>
    <source>
        <strain evidence="18">CL2024</strain>
        <tissue evidence="18">Fresh tender leaves</tissue>
    </source>
</reference>
<dbReference type="GO" id="GO:0098552">
    <property type="term" value="C:side of membrane"/>
    <property type="evidence" value="ECO:0007669"/>
    <property type="project" value="UniProtKB-KW"/>
</dbReference>
<dbReference type="Gene3D" id="3.20.20.80">
    <property type="entry name" value="Glycosidases"/>
    <property type="match status" value="1"/>
</dbReference>
<evidence type="ECO:0000256" key="11">
    <source>
        <dbReference type="ARBA" id="ARBA00023157"/>
    </source>
</evidence>
<evidence type="ECO:0000256" key="5">
    <source>
        <dbReference type="ARBA" id="ARBA00022475"/>
    </source>
</evidence>
<comment type="catalytic activity">
    <reaction evidence="1">
        <text>Hydrolysis of (1-&gt;3)-beta-D-glucosidic linkages in (1-&gt;3)-beta-D-glucans.</text>
        <dbReference type="EC" id="3.2.1.39"/>
    </reaction>
</comment>
<evidence type="ECO:0000256" key="9">
    <source>
        <dbReference type="ARBA" id="ARBA00022821"/>
    </source>
</evidence>
<keyword evidence="14 16" id="KW-0326">Glycosidase</keyword>
<accession>A0ABD3JAV9</accession>
<keyword evidence="11" id="KW-1015">Disulfide bond</keyword>
<evidence type="ECO:0000256" key="8">
    <source>
        <dbReference type="ARBA" id="ARBA00022801"/>
    </source>
</evidence>
<comment type="similarity">
    <text evidence="3 15">Belongs to the glycosyl hydrolase 17 family.</text>
</comment>
<evidence type="ECO:0000256" key="14">
    <source>
        <dbReference type="ARBA" id="ARBA00023295"/>
    </source>
</evidence>
<evidence type="ECO:0000256" key="16">
    <source>
        <dbReference type="RuleBase" id="RU004336"/>
    </source>
</evidence>
<dbReference type="FunFam" id="3.20.20.80:FF:000008">
    <property type="entry name" value="Glucan endo-1,3-beta-glucosidase 5"/>
    <property type="match status" value="1"/>
</dbReference>
<sequence length="478" mass="52349">MARQTEFLVGACCVFVALSSVAHGIGVNWGAMMSHPLSPSIVVGMLKDNHINKVKLFDADSWTVSALAGTNMEVIVGIPNDQLKKLADSYDHAKDWVKENVTKHLYDGGVDIRYVAVGNEPFLKSYNGSNTKTTLPALENIQKALDAAGLGDKIKATVPNNADVYESHSNKPSDAVFRKDIRGIMIDMVKFLRDNKAPFMVNIYPFLSLYLNSDFPFDFAFCDGNAKSIHDKGTEYTNVFDANYDTLVWALKKAGAPDLKIIVGEVGWPTDGGKNADKKLAQRFYDGFMKKMAANKGTPLRPGHLDVYLFGLLDEDTKSIEPGMFERHWGIFRYDGQPKFPVDFTGKGHDKMPVAAKGVQYLPSQWCVFNGNNTDKAAVVNELSYACANADCSVLGYGASCNNLDANGNISYAFNMYFQVRDQDVESCTFNGFAEIVTRNFSKGTCLFPVQILSAGDRLGSALGASLLAGLISLFSLL</sequence>
<dbReference type="PROSITE" id="PS00587">
    <property type="entry name" value="GLYCOSYL_HYDROL_F17"/>
    <property type="match status" value="1"/>
</dbReference>
<keyword evidence="19" id="KW-1185">Reference proteome</keyword>
<keyword evidence="13" id="KW-0449">Lipoprotein</keyword>
<dbReference type="Pfam" id="PF07983">
    <property type="entry name" value="X8"/>
    <property type="match status" value="1"/>
</dbReference>
<dbReference type="FunFam" id="1.20.58.1040:FF:000002">
    <property type="entry name" value="Glucan endo-1,3-beta-glucosidase 8"/>
    <property type="match status" value="1"/>
</dbReference>
<feature type="domain" description="X8" evidence="17">
    <location>
        <begin position="365"/>
        <end position="448"/>
    </location>
</feature>
<organism evidence="18 19">
    <name type="scientific">Eucalyptus globulus</name>
    <name type="common">Tasmanian blue gum</name>
    <dbReference type="NCBI Taxonomy" id="34317"/>
    <lineage>
        <taxon>Eukaryota</taxon>
        <taxon>Viridiplantae</taxon>
        <taxon>Streptophyta</taxon>
        <taxon>Embryophyta</taxon>
        <taxon>Tracheophyta</taxon>
        <taxon>Spermatophyta</taxon>
        <taxon>Magnoliopsida</taxon>
        <taxon>eudicotyledons</taxon>
        <taxon>Gunneridae</taxon>
        <taxon>Pentapetalae</taxon>
        <taxon>rosids</taxon>
        <taxon>malvids</taxon>
        <taxon>Myrtales</taxon>
        <taxon>Myrtaceae</taxon>
        <taxon>Myrtoideae</taxon>
        <taxon>Eucalypteae</taxon>
        <taxon>Eucalyptus</taxon>
    </lineage>
</organism>
<dbReference type="Gene3D" id="1.20.58.1040">
    <property type="match status" value="1"/>
</dbReference>
<dbReference type="AlphaFoldDB" id="A0ABD3JAV9"/>
<keyword evidence="6" id="KW-0336">GPI-anchor</keyword>
<dbReference type="InterPro" id="IPR044965">
    <property type="entry name" value="Glyco_hydro_17_plant"/>
</dbReference>
<keyword evidence="8 16" id="KW-0378">Hydrolase</keyword>
<proteinExistence type="inferred from homology"/>
<dbReference type="InterPro" id="IPR000490">
    <property type="entry name" value="Glyco_hydro_17"/>
</dbReference>
<keyword evidence="12" id="KW-0325">Glycoprotein</keyword>
<evidence type="ECO:0000256" key="15">
    <source>
        <dbReference type="RuleBase" id="RU004335"/>
    </source>
</evidence>
<dbReference type="InterPro" id="IPR012946">
    <property type="entry name" value="X8"/>
</dbReference>
<keyword evidence="9" id="KW-0611">Plant defense</keyword>
<dbReference type="GO" id="GO:0006952">
    <property type="term" value="P:defense response"/>
    <property type="evidence" value="ECO:0007669"/>
    <property type="project" value="UniProtKB-KW"/>
</dbReference>
<evidence type="ECO:0000256" key="7">
    <source>
        <dbReference type="ARBA" id="ARBA00022729"/>
    </source>
</evidence>
<comment type="caution">
    <text evidence="18">The sequence shown here is derived from an EMBL/GenBank/DDBJ whole genome shotgun (WGS) entry which is preliminary data.</text>
</comment>
<evidence type="ECO:0000259" key="17">
    <source>
        <dbReference type="SMART" id="SM00768"/>
    </source>
</evidence>
<dbReference type="Proteomes" id="UP001634007">
    <property type="component" value="Unassembled WGS sequence"/>
</dbReference>
<evidence type="ECO:0000313" key="19">
    <source>
        <dbReference type="Proteomes" id="UP001634007"/>
    </source>
</evidence>
<evidence type="ECO:0000313" key="18">
    <source>
        <dbReference type="EMBL" id="KAL3721586.1"/>
    </source>
</evidence>
<dbReference type="SUPFAM" id="SSF51445">
    <property type="entry name" value="(Trans)glycosidases"/>
    <property type="match status" value="1"/>
</dbReference>
<keyword evidence="5" id="KW-1003">Cell membrane</keyword>
<protein>
    <recommendedName>
        <fullName evidence="4">glucan endo-1,3-beta-D-glucosidase</fullName>
        <ecNumber evidence="4">3.2.1.39</ecNumber>
    </recommendedName>
</protein>
<dbReference type="SMART" id="SM00768">
    <property type="entry name" value="X8"/>
    <property type="match status" value="1"/>
</dbReference>
<comment type="subcellular location">
    <subcellularLocation>
        <location evidence="2">Cell membrane</location>
        <topology evidence="2">Lipid-anchor</topology>
        <topology evidence="2">GPI-anchor</topology>
    </subcellularLocation>
</comment>
<evidence type="ECO:0000256" key="3">
    <source>
        <dbReference type="ARBA" id="ARBA00008773"/>
    </source>
</evidence>
<keyword evidence="7" id="KW-0732">Signal</keyword>
<evidence type="ECO:0000256" key="2">
    <source>
        <dbReference type="ARBA" id="ARBA00004609"/>
    </source>
</evidence>
<dbReference type="PANTHER" id="PTHR32227">
    <property type="entry name" value="GLUCAN ENDO-1,3-BETA-GLUCOSIDASE BG1-RELATED-RELATED"/>
    <property type="match status" value="1"/>
</dbReference>
<dbReference type="EMBL" id="JBJKBG010000009">
    <property type="protein sequence ID" value="KAL3721586.1"/>
    <property type="molecule type" value="Genomic_DNA"/>
</dbReference>
<evidence type="ECO:0000256" key="13">
    <source>
        <dbReference type="ARBA" id="ARBA00023288"/>
    </source>
</evidence>
<evidence type="ECO:0000256" key="4">
    <source>
        <dbReference type="ARBA" id="ARBA00012780"/>
    </source>
</evidence>
<dbReference type="GO" id="GO:0042973">
    <property type="term" value="F:glucan endo-1,3-beta-D-glucosidase activity"/>
    <property type="evidence" value="ECO:0007669"/>
    <property type="project" value="UniProtKB-EC"/>
</dbReference>
<name>A0ABD3JAV9_EUCGL</name>
<gene>
    <name evidence="18" type="ORF">ACJRO7_033998</name>
</gene>